<dbReference type="SMART" id="SM00164">
    <property type="entry name" value="TBC"/>
    <property type="match status" value="1"/>
</dbReference>
<dbReference type="PROSITE" id="PS50086">
    <property type="entry name" value="TBC_RABGAP"/>
    <property type="match status" value="1"/>
</dbReference>
<dbReference type="Gene3D" id="1.10.8.270">
    <property type="entry name" value="putative rabgap domain of human tbc1 domain family member 14 like domains"/>
    <property type="match status" value="1"/>
</dbReference>
<evidence type="ECO:0000313" key="4">
    <source>
        <dbReference type="RefSeq" id="XP_011073938.1"/>
    </source>
</evidence>
<proteinExistence type="predicted"/>
<dbReference type="GO" id="GO:0005096">
    <property type="term" value="F:GTPase activator activity"/>
    <property type="evidence" value="ECO:0007669"/>
    <property type="project" value="TreeGrafter"/>
</dbReference>
<dbReference type="Gene3D" id="1.10.472.80">
    <property type="entry name" value="Ypt/Rab-GAP domain of gyp1p, domain 3"/>
    <property type="match status" value="1"/>
</dbReference>
<evidence type="ECO:0000259" key="2">
    <source>
        <dbReference type="PROSITE" id="PS50086"/>
    </source>
</evidence>
<accession>A0A6I9T1A2</accession>
<sequence length="707" mass="81506">MPFGDNKKQWKCGKGSAMSFQKESSTMRNIGEPCLHQSPRKIAIDESKMLKPDKWQATFDNDGKISSFQKVLKLITLGGVDPSIRQEVWEFLLGCYALNSTTVYRRQLRIARRERYSDLVKQCQMMESSIGTGSLADVVGFKVMDMRTKFKYDRRRDAEAQNGRISKVNSKKIEDKCVSDGKHSKKSYFCRKGQSCDFGDPINVRRSTTKRPYGSCRLLSSTIPYNCNSTTAHGPYEAKYEKESYMDVSTPPVIHLWEKDNKDIEELRIQKDRSSKLRYKDAHMHGVRNNNNNGHMNESNSSQSRDVTKFAKYKREVIYPNMQKTYSRSSNQECEREAINKLRVSDAPETPTIHTTMSLEVAGDDKVTDWLWTFQRIAVDVVRTDTHLEFYEDTRNLARMSDILAIYAWVDPTIGYCQGMSDLLSPFIILFEDNADAFWCFVMLLRRMRDNFKMEGLTGVMKQLQALSHILELTDKDMFSHLSYVGAESLHFAFRMLLVLFRRELSFSETLCMWEMIWAADFDVSLTCLLDENCPELLVVQLPKQIEAKSREESIITKTGNLKAGFPSKCGIIRPSIKATGTEFTSTRPYCGLAKSFWSRNNHLQIPTIASLIRNGDDELPVFCVAAILIMNRQKIIRETCSVEDLIKICNDNMLEIRVKRCVQSAIKLRKKYFYKLIKSRIPATQNGRTHSKMFMPSKRSCFHFCL</sequence>
<evidence type="ECO:0000256" key="1">
    <source>
        <dbReference type="SAM" id="MobiDB-lite"/>
    </source>
</evidence>
<evidence type="ECO:0000313" key="5">
    <source>
        <dbReference type="RefSeq" id="XP_011073939.1"/>
    </source>
</evidence>
<dbReference type="OrthoDB" id="10264062at2759"/>
<name>A0A6I9T1A2_SESIN</name>
<evidence type="ECO:0000313" key="3">
    <source>
        <dbReference type="Proteomes" id="UP000504604"/>
    </source>
</evidence>
<dbReference type="InterPro" id="IPR035969">
    <property type="entry name" value="Rab-GAP_TBC_sf"/>
</dbReference>
<dbReference type="PANTHER" id="PTHR22957:SF456">
    <property type="entry name" value="YPT_RAB-GAP DOMAIN OF GYP1P SUPERFAMILY PROTEIN"/>
    <property type="match status" value="1"/>
</dbReference>
<feature type="compositionally biased region" description="Low complexity" evidence="1">
    <location>
        <begin position="289"/>
        <end position="302"/>
    </location>
</feature>
<dbReference type="RefSeq" id="XP_011073938.1">
    <property type="nucleotide sequence ID" value="XM_011075636.2"/>
</dbReference>
<dbReference type="AlphaFoldDB" id="A0A6I9T1A2"/>
<dbReference type="KEGG" id="sind:105158776"/>
<dbReference type="SUPFAM" id="SSF47923">
    <property type="entry name" value="Ypt/Rab-GAP domain of gyp1p"/>
    <property type="match status" value="2"/>
</dbReference>
<protein>
    <submittedName>
        <fullName evidence="4">Small G protein signaling modulator 1</fullName>
    </submittedName>
</protein>
<reference evidence="4 5" key="1">
    <citation type="submission" date="2025-04" db="UniProtKB">
        <authorList>
            <consortium name="RefSeq"/>
        </authorList>
    </citation>
    <scope>IDENTIFICATION</scope>
</reference>
<dbReference type="Pfam" id="PF00566">
    <property type="entry name" value="RabGAP-TBC"/>
    <property type="match status" value="1"/>
</dbReference>
<dbReference type="FunFam" id="1.10.8.270:FF:000021">
    <property type="entry name" value="Ypt/Rab-GAP domain of gyp1p superfamily protein"/>
    <property type="match status" value="1"/>
</dbReference>
<feature type="domain" description="Rab-GAP TBC" evidence="2">
    <location>
        <begin position="79"/>
        <end position="521"/>
    </location>
</feature>
<dbReference type="Proteomes" id="UP000504604">
    <property type="component" value="Linkage group LG3"/>
</dbReference>
<dbReference type="InterPro" id="IPR000195">
    <property type="entry name" value="Rab-GAP-TBC_dom"/>
</dbReference>
<dbReference type="PANTHER" id="PTHR22957">
    <property type="entry name" value="TBC1 DOMAIN FAMILY MEMBER GTPASE-ACTIVATING PROTEIN"/>
    <property type="match status" value="1"/>
</dbReference>
<organism evidence="3 5">
    <name type="scientific">Sesamum indicum</name>
    <name type="common">Oriental sesame</name>
    <name type="synonym">Sesamum orientale</name>
    <dbReference type="NCBI Taxonomy" id="4182"/>
    <lineage>
        <taxon>Eukaryota</taxon>
        <taxon>Viridiplantae</taxon>
        <taxon>Streptophyta</taxon>
        <taxon>Embryophyta</taxon>
        <taxon>Tracheophyta</taxon>
        <taxon>Spermatophyta</taxon>
        <taxon>Magnoliopsida</taxon>
        <taxon>eudicotyledons</taxon>
        <taxon>Gunneridae</taxon>
        <taxon>Pentapetalae</taxon>
        <taxon>asterids</taxon>
        <taxon>lamiids</taxon>
        <taxon>Lamiales</taxon>
        <taxon>Pedaliaceae</taxon>
        <taxon>Sesamum</taxon>
    </lineage>
</organism>
<keyword evidence="3" id="KW-1185">Reference proteome</keyword>
<dbReference type="RefSeq" id="XP_011073939.1">
    <property type="nucleotide sequence ID" value="XM_011075637.2"/>
</dbReference>
<dbReference type="GeneID" id="105158776"/>
<gene>
    <name evidence="4 5" type="primary">LOC105158776</name>
</gene>
<feature type="region of interest" description="Disordered" evidence="1">
    <location>
        <begin position="285"/>
        <end position="305"/>
    </location>
</feature>